<dbReference type="EMBL" id="JAMOIM010000020">
    <property type="protein sequence ID" value="MCW6510980.1"/>
    <property type="molecule type" value="Genomic_DNA"/>
</dbReference>
<keyword evidence="3" id="KW-1185">Reference proteome</keyword>
<comment type="caution">
    <text evidence="2">The sequence shown here is derived from an EMBL/GenBank/DDBJ whole genome shotgun (WGS) entry which is preliminary data.</text>
</comment>
<reference evidence="2" key="1">
    <citation type="submission" date="2022-05" db="EMBL/GenBank/DDBJ databases">
        <authorList>
            <person name="Pankratov T."/>
        </authorList>
    </citation>
    <scope>NUCLEOTIDE SEQUENCE</scope>
    <source>
        <strain evidence="2">BP6-180914</strain>
    </source>
</reference>
<evidence type="ECO:0000256" key="1">
    <source>
        <dbReference type="SAM" id="MobiDB-lite"/>
    </source>
</evidence>
<feature type="compositionally biased region" description="Low complexity" evidence="1">
    <location>
        <begin position="87"/>
        <end position="97"/>
    </location>
</feature>
<gene>
    <name evidence="2" type="ORF">M8523_23525</name>
</gene>
<accession>A0AA41Z180</accession>
<dbReference type="RefSeq" id="WP_282587359.1">
    <property type="nucleotide sequence ID" value="NZ_JAMOIM010000020.1"/>
</dbReference>
<name>A0AA41Z180_9HYPH</name>
<dbReference type="Proteomes" id="UP001165667">
    <property type="component" value="Unassembled WGS sequence"/>
</dbReference>
<evidence type="ECO:0000313" key="3">
    <source>
        <dbReference type="Proteomes" id="UP001165667"/>
    </source>
</evidence>
<protein>
    <submittedName>
        <fullName evidence="2">Uncharacterized protein</fullName>
    </submittedName>
</protein>
<feature type="region of interest" description="Disordered" evidence="1">
    <location>
        <begin position="87"/>
        <end position="107"/>
    </location>
</feature>
<sequence length="107" mass="11064">MLAHVTNLAPSPRGFDTGAGGIALVDPGETLLLDLADHPAHRAWEEAGDVTVAPVPDKEARAMRKRLEARVEAEDQMQAEALAALPSADAAPLLPSPGEGVAAKPDV</sequence>
<proteinExistence type="predicted"/>
<dbReference type="AlphaFoldDB" id="A0AA41Z180"/>
<evidence type="ECO:0000313" key="2">
    <source>
        <dbReference type="EMBL" id="MCW6510980.1"/>
    </source>
</evidence>
<organism evidence="2 3">
    <name type="scientific">Lichenifustis flavocetrariae</name>
    <dbReference type="NCBI Taxonomy" id="2949735"/>
    <lineage>
        <taxon>Bacteria</taxon>
        <taxon>Pseudomonadati</taxon>
        <taxon>Pseudomonadota</taxon>
        <taxon>Alphaproteobacteria</taxon>
        <taxon>Hyphomicrobiales</taxon>
        <taxon>Lichenihabitantaceae</taxon>
        <taxon>Lichenifustis</taxon>
    </lineage>
</organism>